<keyword evidence="2 8" id="KW-0418">Kinase</keyword>
<dbReference type="RefSeq" id="WP_181613721.1">
    <property type="nucleotide sequence ID" value="NZ_BAABAM010000004.1"/>
</dbReference>
<dbReference type="GO" id="GO:0046983">
    <property type="term" value="F:protein dimerization activity"/>
    <property type="evidence" value="ECO:0007669"/>
    <property type="project" value="InterPro"/>
</dbReference>
<reference evidence="8 9" key="1">
    <citation type="submission" date="2020-07" db="EMBL/GenBank/DDBJ databases">
        <title>Genomic Encyclopedia of Type Strains, Phase IV (KMG-IV): sequencing the most valuable type-strain genomes for metagenomic binning, comparative biology and taxonomic classification.</title>
        <authorList>
            <person name="Goeker M."/>
        </authorList>
    </citation>
    <scope>NUCLEOTIDE SEQUENCE [LARGE SCALE GENOMIC DNA]</scope>
    <source>
        <strain evidence="8 9">DSM 45533</strain>
    </source>
</reference>
<comment type="caution">
    <text evidence="8">The sequence shown here is derived from an EMBL/GenBank/DDBJ whole genome shotgun (WGS) entry which is preliminary data.</text>
</comment>
<sequence>MRARSWTNLCLIFLLWPVPAFLEREPGATAAAVVFAGMVAFAALYLRTISSAHSGDTSSGGAQGPTARWWSVAALYGVAAALTPALGELWVFAALFFLIAALFSALPRITALVLCGLTIIAACAVLPLATAWWIPLQAVVFTGAMDVFIRLEAANRALKAAHAETERLAVDNERLRFSRDLHDILGHALSAMTLKSQLAGRLVDADPARARTEIGDVEELSRQALDDVRDAVAGYRALSLDGELATARRTLAAAGVTLDVAAAPIPADAGSLLAWVVREGTTNVVRHSRARSCRIHLGVEGGQAFVEVSDDGGPTSPADRRGTQGGGVHGTGLHGSPANGGAPAGSGLRGLAERLEAAGGTMHRTRAPEGGFLLRAALPLGAPR</sequence>
<evidence type="ECO:0000256" key="4">
    <source>
        <dbReference type="SAM" id="MobiDB-lite"/>
    </source>
</evidence>
<dbReference type="InterPro" id="IPR003594">
    <property type="entry name" value="HATPase_dom"/>
</dbReference>
<keyword evidence="5" id="KW-0472">Membrane</keyword>
<keyword evidence="3" id="KW-0902">Two-component regulatory system</keyword>
<accession>A0A7W0CPT7</accession>
<protein>
    <submittedName>
        <fullName evidence="8">Two-component system sensor histidine kinase DesK</fullName>
        <ecNumber evidence="8">2.7.13.3</ecNumber>
    </submittedName>
</protein>
<evidence type="ECO:0000313" key="9">
    <source>
        <dbReference type="Proteomes" id="UP000530928"/>
    </source>
</evidence>
<keyword evidence="5" id="KW-1133">Transmembrane helix</keyword>
<gene>
    <name evidence="8" type="ORF">HNR30_006394</name>
</gene>
<dbReference type="InterPro" id="IPR011712">
    <property type="entry name" value="Sig_transdc_His_kin_sub3_dim/P"/>
</dbReference>
<feature type="region of interest" description="Disordered" evidence="4">
    <location>
        <begin position="308"/>
        <end position="347"/>
    </location>
</feature>
<name>A0A7W0CPT7_9ACTN</name>
<dbReference type="SUPFAM" id="SSF55874">
    <property type="entry name" value="ATPase domain of HSP90 chaperone/DNA topoisomerase II/histidine kinase"/>
    <property type="match status" value="1"/>
</dbReference>
<feature type="domain" description="Signal transduction histidine kinase subgroup 3 dimerisation and phosphoacceptor" evidence="7">
    <location>
        <begin position="173"/>
        <end position="237"/>
    </location>
</feature>
<keyword evidence="5" id="KW-0812">Transmembrane</keyword>
<evidence type="ECO:0000256" key="5">
    <source>
        <dbReference type="SAM" id="Phobius"/>
    </source>
</evidence>
<dbReference type="CDD" id="cd16917">
    <property type="entry name" value="HATPase_UhpB-NarQ-NarX-like"/>
    <property type="match status" value="1"/>
</dbReference>
<dbReference type="EMBL" id="JACDUR010000006">
    <property type="protein sequence ID" value="MBA2895022.1"/>
    <property type="molecule type" value="Genomic_DNA"/>
</dbReference>
<organism evidence="8 9">
    <name type="scientific">Nonomuraea soli</name>
    <dbReference type="NCBI Taxonomy" id="1032476"/>
    <lineage>
        <taxon>Bacteria</taxon>
        <taxon>Bacillati</taxon>
        <taxon>Actinomycetota</taxon>
        <taxon>Actinomycetes</taxon>
        <taxon>Streptosporangiales</taxon>
        <taxon>Streptosporangiaceae</taxon>
        <taxon>Nonomuraea</taxon>
    </lineage>
</organism>
<dbReference type="Gene3D" id="3.30.565.10">
    <property type="entry name" value="Histidine kinase-like ATPase, C-terminal domain"/>
    <property type="match status" value="1"/>
</dbReference>
<dbReference type="GO" id="GO:0000155">
    <property type="term" value="F:phosphorelay sensor kinase activity"/>
    <property type="evidence" value="ECO:0007669"/>
    <property type="project" value="InterPro"/>
</dbReference>
<feature type="compositionally biased region" description="Gly residues" evidence="4">
    <location>
        <begin position="323"/>
        <end position="333"/>
    </location>
</feature>
<dbReference type="PANTHER" id="PTHR24421">
    <property type="entry name" value="NITRATE/NITRITE SENSOR PROTEIN NARX-RELATED"/>
    <property type="match status" value="1"/>
</dbReference>
<dbReference type="InterPro" id="IPR036890">
    <property type="entry name" value="HATPase_C_sf"/>
</dbReference>
<dbReference type="GO" id="GO:0016020">
    <property type="term" value="C:membrane"/>
    <property type="evidence" value="ECO:0007669"/>
    <property type="project" value="InterPro"/>
</dbReference>
<proteinExistence type="predicted"/>
<dbReference type="PANTHER" id="PTHR24421:SF63">
    <property type="entry name" value="SENSOR HISTIDINE KINASE DESK"/>
    <property type="match status" value="1"/>
</dbReference>
<feature type="domain" description="Histidine kinase/HSP90-like ATPase" evidence="6">
    <location>
        <begin position="273"/>
        <end position="380"/>
    </location>
</feature>
<keyword evidence="9" id="KW-1185">Reference proteome</keyword>
<feature type="transmembrane region" description="Helical" evidence="5">
    <location>
        <begin position="67"/>
        <end position="83"/>
    </location>
</feature>
<evidence type="ECO:0000313" key="8">
    <source>
        <dbReference type="EMBL" id="MBA2895022.1"/>
    </source>
</evidence>
<feature type="transmembrane region" description="Helical" evidence="5">
    <location>
        <begin position="30"/>
        <end position="46"/>
    </location>
</feature>
<dbReference type="Proteomes" id="UP000530928">
    <property type="component" value="Unassembled WGS sequence"/>
</dbReference>
<evidence type="ECO:0000256" key="1">
    <source>
        <dbReference type="ARBA" id="ARBA00022679"/>
    </source>
</evidence>
<evidence type="ECO:0000259" key="6">
    <source>
        <dbReference type="Pfam" id="PF02518"/>
    </source>
</evidence>
<evidence type="ECO:0000256" key="2">
    <source>
        <dbReference type="ARBA" id="ARBA00022777"/>
    </source>
</evidence>
<dbReference type="EC" id="2.7.13.3" evidence="8"/>
<keyword evidence="1 8" id="KW-0808">Transferase</keyword>
<dbReference type="AlphaFoldDB" id="A0A7W0CPT7"/>
<evidence type="ECO:0000256" key="3">
    <source>
        <dbReference type="ARBA" id="ARBA00023012"/>
    </source>
</evidence>
<dbReference type="InterPro" id="IPR050482">
    <property type="entry name" value="Sensor_HK_TwoCompSys"/>
</dbReference>
<feature type="transmembrane region" description="Helical" evidence="5">
    <location>
        <begin position="89"/>
        <end position="106"/>
    </location>
</feature>
<dbReference type="Pfam" id="PF02518">
    <property type="entry name" value="HATPase_c"/>
    <property type="match status" value="1"/>
</dbReference>
<evidence type="ECO:0000259" key="7">
    <source>
        <dbReference type="Pfam" id="PF07730"/>
    </source>
</evidence>
<feature type="transmembrane region" description="Helical" evidence="5">
    <location>
        <begin position="113"/>
        <end position="134"/>
    </location>
</feature>
<dbReference type="Gene3D" id="1.20.5.1930">
    <property type="match status" value="1"/>
</dbReference>
<dbReference type="Pfam" id="PF07730">
    <property type="entry name" value="HisKA_3"/>
    <property type="match status" value="1"/>
</dbReference>